<keyword evidence="2" id="KW-1185">Reference proteome</keyword>
<accession>A0A7J8SY93</accession>
<dbReference type="EMBL" id="JABFAC010000012">
    <property type="protein sequence ID" value="MBA0630502.1"/>
    <property type="molecule type" value="Genomic_DNA"/>
</dbReference>
<proteinExistence type="predicted"/>
<dbReference type="PANTHER" id="PTHR44375">
    <property type="entry name" value="BETA-KETOACYL-ACP REDUCTASE-LIKE PROTEIN-RELATED"/>
    <property type="match status" value="1"/>
</dbReference>
<gene>
    <name evidence="1" type="ORF">Godav_002593</name>
</gene>
<comment type="caution">
    <text evidence="1">The sequence shown here is derived from an EMBL/GenBank/DDBJ whole genome shotgun (WGS) entry which is preliminary data.</text>
</comment>
<reference evidence="1 2" key="1">
    <citation type="journal article" date="2019" name="Genome Biol. Evol.">
        <title>Insights into the evolution of the New World diploid cottons (Gossypium, subgenus Houzingenia) based on genome sequencing.</title>
        <authorList>
            <person name="Grover C.E."/>
            <person name="Arick M.A. 2nd"/>
            <person name="Thrash A."/>
            <person name="Conover J.L."/>
            <person name="Sanders W.S."/>
            <person name="Peterson D.G."/>
            <person name="Frelichowski J.E."/>
            <person name="Scheffler J.A."/>
            <person name="Scheffler B.E."/>
            <person name="Wendel J.F."/>
        </authorList>
    </citation>
    <scope>NUCLEOTIDE SEQUENCE [LARGE SCALE GENOMIC DNA]</scope>
    <source>
        <strain evidence="1">27</strain>
        <tissue evidence="1">Leaf</tissue>
    </source>
</reference>
<evidence type="ECO:0000313" key="1">
    <source>
        <dbReference type="EMBL" id="MBA0630502.1"/>
    </source>
</evidence>
<sequence>MENLAKNVLITSDGDEISVNIALHLAKRGCRSAKQKIMDSIMNVVVPEPVAVVGLDMDDEREGAFVNAVDKAWRAFGHLDALVNCHAYEG</sequence>
<dbReference type="Gene3D" id="3.40.50.720">
    <property type="entry name" value="NAD(P)-binding Rossmann-like Domain"/>
    <property type="match status" value="1"/>
</dbReference>
<dbReference type="SUPFAM" id="SSF51735">
    <property type="entry name" value="NAD(P)-binding Rossmann-fold domains"/>
    <property type="match status" value="1"/>
</dbReference>
<dbReference type="PANTHER" id="PTHR44375:SF6">
    <property type="entry name" value="F28J7.36 PROTEIN"/>
    <property type="match status" value="1"/>
</dbReference>
<evidence type="ECO:0000313" key="2">
    <source>
        <dbReference type="Proteomes" id="UP000593561"/>
    </source>
</evidence>
<dbReference type="Proteomes" id="UP000593561">
    <property type="component" value="Unassembled WGS sequence"/>
</dbReference>
<evidence type="ECO:0008006" key="3">
    <source>
        <dbReference type="Google" id="ProtNLM"/>
    </source>
</evidence>
<dbReference type="InterPro" id="IPR036291">
    <property type="entry name" value="NAD(P)-bd_dom_sf"/>
</dbReference>
<protein>
    <recommendedName>
        <fullName evidence="3">Toprim domain-containing protein</fullName>
    </recommendedName>
</protein>
<feature type="non-terminal residue" evidence="1">
    <location>
        <position position="90"/>
    </location>
</feature>
<name>A0A7J8SY93_GOSDV</name>
<organism evidence="1 2">
    <name type="scientific">Gossypium davidsonii</name>
    <name type="common">Davidson's cotton</name>
    <name type="synonym">Gossypium klotzschianum subsp. davidsonii</name>
    <dbReference type="NCBI Taxonomy" id="34287"/>
    <lineage>
        <taxon>Eukaryota</taxon>
        <taxon>Viridiplantae</taxon>
        <taxon>Streptophyta</taxon>
        <taxon>Embryophyta</taxon>
        <taxon>Tracheophyta</taxon>
        <taxon>Spermatophyta</taxon>
        <taxon>Magnoliopsida</taxon>
        <taxon>eudicotyledons</taxon>
        <taxon>Gunneridae</taxon>
        <taxon>Pentapetalae</taxon>
        <taxon>rosids</taxon>
        <taxon>malvids</taxon>
        <taxon>Malvales</taxon>
        <taxon>Malvaceae</taxon>
        <taxon>Malvoideae</taxon>
        <taxon>Gossypium</taxon>
    </lineage>
</organism>
<dbReference type="AlphaFoldDB" id="A0A7J8SY93"/>